<feature type="transmembrane region" description="Helical" evidence="1">
    <location>
        <begin position="21"/>
        <end position="48"/>
    </location>
</feature>
<evidence type="ECO:0000313" key="3">
    <source>
        <dbReference type="EMBL" id="TKR28258.1"/>
    </source>
</evidence>
<dbReference type="InterPro" id="IPR011701">
    <property type="entry name" value="MFS"/>
</dbReference>
<dbReference type="InterPro" id="IPR020846">
    <property type="entry name" value="MFS_dom"/>
</dbReference>
<keyword evidence="1" id="KW-0472">Membrane</keyword>
<dbReference type="AlphaFoldDB" id="A0A4U5JJK2"/>
<dbReference type="InterPro" id="IPR050327">
    <property type="entry name" value="Proton-linked_MCT"/>
</dbReference>
<dbReference type="PROSITE" id="PS50850">
    <property type="entry name" value="MFS"/>
    <property type="match status" value="1"/>
</dbReference>
<keyword evidence="4" id="KW-1185">Reference proteome</keyword>
<comment type="caution">
    <text evidence="3">The sequence shown here is derived from an EMBL/GenBank/DDBJ whole genome shotgun (WGS) entry which is preliminary data.</text>
</comment>
<evidence type="ECO:0000259" key="2">
    <source>
        <dbReference type="PROSITE" id="PS50850"/>
    </source>
</evidence>
<feature type="transmembrane region" description="Helical" evidence="1">
    <location>
        <begin position="116"/>
        <end position="136"/>
    </location>
</feature>
<dbReference type="GO" id="GO:0022857">
    <property type="term" value="F:transmembrane transporter activity"/>
    <property type="evidence" value="ECO:0007669"/>
    <property type="project" value="InterPro"/>
</dbReference>
<protein>
    <submittedName>
        <fullName evidence="3">MFS transporter</fullName>
    </submittedName>
</protein>
<proteinExistence type="predicted"/>
<feature type="transmembrane region" description="Helical" evidence="1">
    <location>
        <begin position="362"/>
        <end position="382"/>
    </location>
</feature>
<dbReference type="Proteomes" id="UP000308037">
    <property type="component" value="Unassembled WGS sequence"/>
</dbReference>
<evidence type="ECO:0000256" key="1">
    <source>
        <dbReference type="SAM" id="Phobius"/>
    </source>
</evidence>
<organism evidence="3 4">
    <name type="scientific">Natronomonas salsuginis</name>
    <dbReference type="NCBI Taxonomy" id="2217661"/>
    <lineage>
        <taxon>Archaea</taxon>
        <taxon>Methanobacteriati</taxon>
        <taxon>Methanobacteriota</taxon>
        <taxon>Stenosarchaea group</taxon>
        <taxon>Halobacteria</taxon>
        <taxon>Halobacteriales</taxon>
        <taxon>Natronomonadaceae</taxon>
        <taxon>Natronomonas</taxon>
    </lineage>
</organism>
<keyword evidence="1" id="KW-1133">Transmembrane helix</keyword>
<feature type="transmembrane region" description="Helical" evidence="1">
    <location>
        <begin position="178"/>
        <end position="201"/>
    </location>
</feature>
<gene>
    <name evidence="3" type="ORF">DM868_04100</name>
</gene>
<keyword evidence="1" id="KW-0812">Transmembrane</keyword>
<dbReference type="RefSeq" id="WP_137275558.1">
    <property type="nucleotide sequence ID" value="NZ_QKNX01000001.1"/>
</dbReference>
<dbReference type="OrthoDB" id="359492at2157"/>
<dbReference type="PANTHER" id="PTHR11360:SF284">
    <property type="entry name" value="EG:103B4.3 PROTEIN-RELATED"/>
    <property type="match status" value="1"/>
</dbReference>
<dbReference type="SUPFAM" id="SSF103473">
    <property type="entry name" value="MFS general substrate transporter"/>
    <property type="match status" value="1"/>
</dbReference>
<feature type="transmembrane region" description="Helical" evidence="1">
    <location>
        <begin position="60"/>
        <end position="80"/>
    </location>
</feature>
<dbReference type="InterPro" id="IPR036259">
    <property type="entry name" value="MFS_trans_sf"/>
</dbReference>
<feature type="transmembrane region" description="Helical" evidence="1">
    <location>
        <begin position="394"/>
        <end position="414"/>
    </location>
</feature>
<feature type="transmembrane region" description="Helical" evidence="1">
    <location>
        <begin position="240"/>
        <end position="262"/>
    </location>
</feature>
<dbReference type="PANTHER" id="PTHR11360">
    <property type="entry name" value="MONOCARBOXYLATE TRANSPORTER"/>
    <property type="match status" value="1"/>
</dbReference>
<dbReference type="EMBL" id="QKNX01000001">
    <property type="protein sequence ID" value="TKR28258.1"/>
    <property type="molecule type" value="Genomic_DNA"/>
</dbReference>
<feature type="transmembrane region" description="Helical" evidence="1">
    <location>
        <begin position="92"/>
        <end position="110"/>
    </location>
</feature>
<dbReference type="Gene3D" id="1.20.1250.20">
    <property type="entry name" value="MFS general substrate transporter like domains"/>
    <property type="match status" value="2"/>
</dbReference>
<feature type="transmembrane region" description="Helical" evidence="1">
    <location>
        <begin position="148"/>
        <end position="166"/>
    </location>
</feature>
<reference evidence="3 4" key="1">
    <citation type="submission" date="2019-04" db="EMBL/GenBank/DDBJ databases">
        <title>Natronomonas sp. F20-122 a newhaloarchaeon isolated from a saline saltern of Isla Bacuta, Huelva, Spain.</title>
        <authorList>
            <person name="Duran-Viseras A."/>
            <person name="Sanchez-Porro C."/>
            <person name="Ventosa A."/>
        </authorList>
    </citation>
    <scope>NUCLEOTIDE SEQUENCE [LARGE SCALE GENOMIC DNA]</scope>
    <source>
        <strain evidence="3 4">F20-122</strain>
    </source>
</reference>
<feature type="domain" description="Major facilitator superfamily (MFS) profile" evidence="2">
    <location>
        <begin position="26"/>
        <end position="418"/>
    </location>
</feature>
<name>A0A4U5JJK2_9EURY</name>
<accession>A0A4U5JJK2</accession>
<evidence type="ECO:0000313" key="4">
    <source>
        <dbReference type="Proteomes" id="UP000308037"/>
    </source>
</evidence>
<dbReference type="Pfam" id="PF07690">
    <property type="entry name" value="MFS_1"/>
    <property type="match status" value="1"/>
</dbReference>
<feature type="transmembrane region" description="Helical" evidence="1">
    <location>
        <begin position="274"/>
        <end position="293"/>
    </location>
</feature>
<sequence length="421" mass="44153">MTLDSDHVLGDPRRALARRVYYGWIIVIGCFLASMIVFGTTYAFGVFYDSFITAFESSETLLAVVFGIQTALLYFAGVVVSRLVERYGSRRILALSSVLLVVGLLWTATAESYVELLASFGVVAALGMAGLYNVSYATLPQWFDRRRGTATGVASAGLGIGLVVIPPGTDALISAFGWRTAVVVLAGFIALVSIVTVVLFATDPDDVGADLSREFGDRSDVETDAAPDRNVFAIVTSSRFLLVFVGWTLIFAPMYVIFGHIVVHASETGIGRSVGVLSIAVIGIATSVARFGVGPFSDRFGRPRTFIASSLLLGGSTAALAVASSAAPFLIAVALFGLGYAGSGGLIGAVTADLFGNRSINTLFAVLSSSFAVAGLISPPAARLWFEAQGSYRPALFVFGLLGVLGGLCVWTALRSSGRSN</sequence>
<feature type="transmembrane region" description="Helical" evidence="1">
    <location>
        <begin position="305"/>
        <end position="323"/>
    </location>
</feature>
<feature type="transmembrane region" description="Helical" evidence="1">
    <location>
        <begin position="329"/>
        <end position="350"/>
    </location>
</feature>